<evidence type="ECO:0000256" key="2">
    <source>
        <dbReference type="RuleBase" id="RU004439"/>
    </source>
</evidence>
<dbReference type="Proteomes" id="UP000515145">
    <property type="component" value="Chromosome 2"/>
</dbReference>
<dbReference type="InterPro" id="IPR037055">
    <property type="entry name" value="MHC_I-like_Ag-recog_sf"/>
</dbReference>
<dbReference type="GO" id="GO:0005615">
    <property type="term" value="C:extracellular space"/>
    <property type="evidence" value="ECO:0007669"/>
    <property type="project" value="TreeGrafter"/>
</dbReference>
<dbReference type="InterPro" id="IPR007110">
    <property type="entry name" value="Ig-like_dom"/>
</dbReference>
<organism evidence="5 6">
    <name type="scientific">Parambassis ranga</name>
    <name type="common">Indian glassy fish</name>
    <dbReference type="NCBI Taxonomy" id="210632"/>
    <lineage>
        <taxon>Eukaryota</taxon>
        <taxon>Metazoa</taxon>
        <taxon>Chordata</taxon>
        <taxon>Craniata</taxon>
        <taxon>Vertebrata</taxon>
        <taxon>Euteleostomi</taxon>
        <taxon>Actinopterygii</taxon>
        <taxon>Neopterygii</taxon>
        <taxon>Teleostei</taxon>
        <taxon>Neoteleostei</taxon>
        <taxon>Acanthomorphata</taxon>
        <taxon>Ovalentaria</taxon>
        <taxon>Ambassidae</taxon>
        <taxon>Parambassis</taxon>
    </lineage>
</organism>
<dbReference type="Gene3D" id="3.30.500.10">
    <property type="entry name" value="MHC class I-like antigen recognition-like"/>
    <property type="match status" value="1"/>
</dbReference>
<keyword evidence="3" id="KW-1133">Transmembrane helix</keyword>
<dbReference type="AlphaFoldDB" id="A0A6P7H3W9"/>
<dbReference type="InterPro" id="IPR011162">
    <property type="entry name" value="MHC_I/II-like_Ag-recog"/>
</dbReference>
<feature type="domain" description="Ig-like" evidence="4">
    <location>
        <begin position="226"/>
        <end position="313"/>
    </location>
</feature>
<evidence type="ECO:0000259" key="4">
    <source>
        <dbReference type="PROSITE" id="PS50835"/>
    </source>
</evidence>
<dbReference type="SUPFAM" id="SSF48726">
    <property type="entry name" value="Immunoglobulin"/>
    <property type="match status" value="1"/>
</dbReference>
<dbReference type="GO" id="GO:0009897">
    <property type="term" value="C:external side of plasma membrane"/>
    <property type="evidence" value="ECO:0007669"/>
    <property type="project" value="TreeGrafter"/>
</dbReference>
<dbReference type="SUPFAM" id="SSF54452">
    <property type="entry name" value="MHC antigen-recognition domain"/>
    <property type="match status" value="1"/>
</dbReference>
<dbReference type="InterPro" id="IPR011161">
    <property type="entry name" value="MHC_I-like_Ag-recog"/>
</dbReference>
<evidence type="ECO:0000313" key="6">
    <source>
        <dbReference type="RefSeq" id="XP_028249093.1"/>
    </source>
</evidence>
<keyword evidence="1" id="KW-0325">Glycoprotein</keyword>
<dbReference type="PRINTS" id="PR01638">
    <property type="entry name" value="MHCCLASSI"/>
</dbReference>
<feature type="transmembrane region" description="Helical" evidence="3">
    <location>
        <begin position="332"/>
        <end position="355"/>
    </location>
</feature>
<evidence type="ECO:0000313" key="5">
    <source>
        <dbReference type="Proteomes" id="UP000515145"/>
    </source>
</evidence>
<dbReference type="GeneID" id="114426111"/>
<dbReference type="InterPro" id="IPR050208">
    <property type="entry name" value="MHC_class-I_related"/>
</dbReference>
<dbReference type="PANTHER" id="PTHR16675">
    <property type="entry name" value="MHC CLASS I-RELATED"/>
    <property type="match status" value="1"/>
</dbReference>
<reference evidence="6" key="1">
    <citation type="submission" date="2025-08" db="UniProtKB">
        <authorList>
            <consortium name="RefSeq"/>
        </authorList>
    </citation>
    <scope>IDENTIFICATION</scope>
</reference>
<dbReference type="PROSITE" id="PS50835">
    <property type="entry name" value="IG_LIKE"/>
    <property type="match status" value="1"/>
</dbReference>
<dbReference type="FunFam" id="2.60.40.10:FF:000943">
    <property type="entry name" value="Classical MHC class I molecule, alpha-chain"/>
    <property type="match status" value="1"/>
</dbReference>
<dbReference type="RefSeq" id="XP_028249093.1">
    <property type="nucleotide sequence ID" value="XM_028393292.1"/>
</dbReference>
<dbReference type="InterPro" id="IPR003597">
    <property type="entry name" value="Ig_C1-set"/>
</dbReference>
<dbReference type="InterPro" id="IPR001039">
    <property type="entry name" value="MHC_I_a_a1/a2"/>
</dbReference>
<proteinExistence type="inferred from homology"/>
<dbReference type="PANTHER" id="PTHR16675:SF237">
    <property type="entry name" value="MHC CLASS I ANTIGEN TRANSCRIPT VARIANT 1-RELATED"/>
    <property type="match status" value="1"/>
</dbReference>
<keyword evidence="5" id="KW-1185">Reference proteome</keyword>
<dbReference type="Gene3D" id="2.60.40.10">
    <property type="entry name" value="Immunoglobulins"/>
    <property type="match status" value="1"/>
</dbReference>
<gene>
    <name evidence="6" type="primary">LOC114426111</name>
</gene>
<evidence type="ECO:0000256" key="3">
    <source>
        <dbReference type="SAM" id="Phobius"/>
    </source>
</evidence>
<dbReference type="Pfam" id="PF00129">
    <property type="entry name" value="MHC_I"/>
    <property type="match status" value="1"/>
</dbReference>
<evidence type="ECO:0000256" key="1">
    <source>
        <dbReference type="ARBA" id="ARBA00023180"/>
    </source>
</evidence>
<dbReference type="Pfam" id="PF07654">
    <property type="entry name" value="C1-set"/>
    <property type="match status" value="1"/>
</dbReference>
<sequence length="371" mass="42047">MQGRHPGSEMQVRHKRSLFSSKNQSKMKTFLLFLLLCHVSSAVKHTLRYFLTGSSGVSAFPDFLCVLEVNNIQAAYCDADIFGPKQDWGQTVAEHDPDQVHVYRNECYNKKPFLFKEMISTLKQRFNQTEGVHILQLMSGCELDDTTGQVSGFLQYGYDGEDFIVLDLNTLTWIAPTPKAVITKQRWDTERLRIEYNKRLYTEICPQWLKKFLHYGEKTLLRTDPPSVSLLQKTPSSAVSCHATGFYPDRALMFWSKDGEEIHEGVEHGEMLPNHDGTFQMSVDLTVSSVPEEDWRKYHCVFQFDGAEDRIITELDGAAIRTNSIPPSEFPAGGFIGVVVGLLLLLLCMAALLLWKKNKNGFRAASTSESS</sequence>
<dbReference type="InterPro" id="IPR013783">
    <property type="entry name" value="Ig-like_fold"/>
</dbReference>
<keyword evidence="3" id="KW-0472">Membrane</keyword>
<comment type="similarity">
    <text evidence="2">Belongs to the MHC class I family.</text>
</comment>
<dbReference type="SMART" id="SM00407">
    <property type="entry name" value="IGc1"/>
    <property type="match status" value="1"/>
</dbReference>
<dbReference type="GO" id="GO:0006955">
    <property type="term" value="P:immune response"/>
    <property type="evidence" value="ECO:0007669"/>
    <property type="project" value="TreeGrafter"/>
</dbReference>
<accession>A0A6P7H3W9</accession>
<name>A0A6P7H3W9_9TELE</name>
<protein>
    <submittedName>
        <fullName evidence="6">Major histocompatibility complex class I-related gene protein-like isoform X2</fullName>
    </submittedName>
</protein>
<dbReference type="InterPro" id="IPR036179">
    <property type="entry name" value="Ig-like_dom_sf"/>
</dbReference>
<keyword evidence="3" id="KW-0812">Transmembrane</keyword>